<dbReference type="GeneID" id="113522532"/>
<evidence type="ECO:0000256" key="2">
    <source>
        <dbReference type="ARBA" id="ARBA00022884"/>
    </source>
</evidence>
<dbReference type="InterPro" id="IPR012677">
    <property type="entry name" value="Nucleotide-bd_a/b_plait_sf"/>
</dbReference>
<evidence type="ECO:0000313" key="8">
    <source>
        <dbReference type="RefSeq" id="XP_026764051.2"/>
    </source>
</evidence>
<dbReference type="GO" id="GO:0017069">
    <property type="term" value="F:snRNA binding"/>
    <property type="evidence" value="ECO:0007669"/>
    <property type="project" value="TreeGrafter"/>
</dbReference>
<dbReference type="Gene3D" id="3.30.70.330">
    <property type="match status" value="1"/>
</dbReference>
<evidence type="ECO:0000256" key="3">
    <source>
        <dbReference type="ARBA" id="ARBA00023242"/>
    </source>
</evidence>
<dbReference type="AlphaFoldDB" id="A0A6J1X8P0"/>
<feature type="domain" description="RRM" evidence="6">
    <location>
        <begin position="55"/>
        <end position="133"/>
    </location>
</feature>
<proteinExistence type="predicted"/>
<keyword evidence="7" id="KW-1185">Reference proteome</keyword>
<evidence type="ECO:0000313" key="7">
    <source>
        <dbReference type="Proteomes" id="UP001652740"/>
    </source>
</evidence>
<gene>
    <name evidence="8" type="primary">LOC113522532</name>
</gene>
<dbReference type="KEGG" id="gmw:113522532"/>
<dbReference type="PANTHER" id="PTHR13952">
    <property type="entry name" value="U1 SMALL NUCLEAR RIBONUCLEOPROTEIN 70 KD"/>
    <property type="match status" value="1"/>
</dbReference>
<dbReference type="InterPro" id="IPR000504">
    <property type="entry name" value="RRM_dom"/>
</dbReference>
<evidence type="ECO:0000256" key="5">
    <source>
        <dbReference type="SAM" id="MobiDB-lite"/>
    </source>
</evidence>
<keyword evidence="2 4" id="KW-0694">RNA-binding</keyword>
<evidence type="ECO:0000259" key="6">
    <source>
        <dbReference type="PROSITE" id="PS50102"/>
    </source>
</evidence>
<dbReference type="SMART" id="SM00360">
    <property type="entry name" value="RRM"/>
    <property type="match status" value="1"/>
</dbReference>
<reference evidence="8" key="1">
    <citation type="submission" date="2025-08" db="UniProtKB">
        <authorList>
            <consortium name="RefSeq"/>
        </authorList>
    </citation>
    <scope>IDENTIFICATION</scope>
    <source>
        <tissue evidence="8">Whole larvae</tissue>
    </source>
</reference>
<dbReference type="SUPFAM" id="SSF54928">
    <property type="entry name" value="RNA-binding domain, RBD"/>
    <property type="match status" value="1"/>
</dbReference>
<dbReference type="Pfam" id="PF00076">
    <property type="entry name" value="RRM_1"/>
    <property type="match status" value="1"/>
</dbReference>
<dbReference type="GO" id="GO:0071011">
    <property type="term" value="C:precatalytic spliceosome"/>
    <property type="evidence" value="ECO:0007669"/>
    <property type="project" value="TreeGrafter"/>
</dbReference>
<organism evidence="7 8">
    <name type="scientific">Galleria mellonella</name>
    <name type="common">Greater wax moth</name>
    <dbReference type="NCBI Taxonomy" id="7137"/>
    <lineage>
        <taxon>Eukaryota</taxon>
        <taxon>Metazoa</taxon>
        <taxon>Ecdysozoa</taxon>
        <taxon>Arthropoda</taxon>
        <taxon>Hexapoda</taxon>
        <taxon>Insecta</taxon>
        <taxon>Pterygota</taxon>
        <taxon>Neoptera</taxon>
        <taxon>Endopterygota</taxon>
        <taxon>Lepidoptera</taxon>
        <taxon>Glossata</taxon>
        <taxon>Ditrysia</taxon>
        <taxon>Pyraloidea</taxon>
        <taxon>Pyralidae</taxon>
        <taxon>Galleriinae</taxon>
        <taxon>Galleria</taxon>
    </lineage>
</organism>
<protein>
    <submittedName>
        <fullName evidence="8">U11/U12 small nuclear ribonucleoprotein 35 kDa protein-like</fullName>
    </submittedName>
</protein>
<dbReference type="InParanoid" id="A0A6J1X8P0"/>
<dbReference type="GO" id="GO:0000398">
    <property type="term" value="P:mRNA splicing, via spliceosome"/>
    <property type="evidence" value="ECO:0007669"/>
    <property type="project" value="TreeGrafter"/>
</dbReference>
<feature type="region of interest" description="Disordered" evidence="5">
    <location>
        <begin position="145"/>
        <end position="172"/>
    </location>
</feature>
<dbReference type="PANTHER" id="PTHR13952:SF6">
    <property type="entry name" value="U11_U12 SMALL NUCLEAR RIBONUCLEOPROTEIN 35 KDA PROTEIN"/>
    <property type="match status" value="1"/>
</dbReference>
<accession>A0A6J1X8P0</accession>
<dbReference type="InterPro" id="IPR051183">
    <property type="entry name" value="U1_U11-U12_snRNP_70-35kDa"/>
</dbReference>
<comment type="subcellular location">
    <subcellularLocation>
        <location evidence="1">Nucleus</location>
    </subcellularLocation>
</comment>
<evidence type="ECO:0000256" key="1">
    <source>
        <dbReference type="ARBA" id="ARBA00004123"/>
    </source>
</evidence>
<name>A0A6J1X8P0_GALME</name>
<dbReference type="PROSITE" id="PS50102">
    <property type="entry name" value="RRM"/>
    <property type="match status" value="1"/>
</dbReference>
<keyword evidence="3" id="KW-0539">Nucleus</keyword>
<evidence type="ECO:0000256" key="4">
    <source>
        <dbReference type="PROSITE-ProRule" id="PRU00176"/>
    </source>
</evidence>
<dbReference type="Proteomes" id="UP001652740">
    <property type="component" value="Unplaced"/>
</dbReference>
<dbReference type="GO" id="GO:0003729">
    <property type="term" value="F:mRNA binding"/>
    <property type="evidence" value="ECO:0007669"/>
    <property type="project" value="TreeGrafter"/>
</dbReference>
<sequence length="172" mass="19872">MTSEKNIFKKYATEYDPIKIASIDGTDVEPHDRGVVRALCSEYTTNKLVKGDPQRTLFIGRLNPRTTQDTIQSEFSKFGKIVHCRLVKDIVTGKSKQYAFVEYESYSDMDKAYKDMHREYIDGAEIIVEREAERRLRGWRPRRLGGGFGGQKESGQLRFGSRERPFRKPLIA</sequence>
<dbReference type="RefSeq" id="XP_026764051.2">
    <property type="nucleotide sequence ID" value="XM_026908250.3"/>
</dbReference>
<dbReference type="InterPro" id="IPR035979">
    <property type="entry name" value="RBD_domain_sf"/>
</dbReference>